<dbReference type="SMART" id="SM00248">
    <property type="entry name" value="ANK"/>
    <property type="match status" value="5"/>
</dbReference>
<evidence type="ECO:0008006" key="4">
    <source>
        <dbReference type="Google" id="ProtNLM"/>
    </source>
</evidence>
<accession>A0ABR3R1G7</accession>
<name>A0ABR3R1G7_9PLEO</name>
<evidence type="ECO:0000313" key="2">
    <source>
        <dbReference type="EMBL" id="KAL1598063.1"/>
    </source>
</evidence>
<dbReference type="Gene3D" id="1.25.40.20">
    <property type="entry name" value="Ankyrin repeat-containing domain"/>
    <property type="match status" value="1"/>
</dbReference>
<dbReference type="Proteomes" id="UP001521785">
    <property type="component" value="Unassembled WGS sequence"/>
</dbReference>
<proteinExistence type="predicted"/>
<comment type="caution">
    <text evidence="2">The sequence shown here is derived from an EMBL/GenBank/DDBJ whole genome shotgun (WGS) entry which is preliminary data.</text>
</comment>
<organism evidence="2 3">
    <name type="scientific">Paraconiothyrium brasiliense</name>
    <dbReference type="NCBI Taxonomy" id="300254"/>
    <lineage>
        <taxon>Eukaryota</taxon>
        <taxon>Fungi</taxon>
        <taxon>Dikarya</taxon>
        <taxon>Ascomycota</taxon>
        <taxon>Pezizomycotina</taxon>
        <taxon>Dothideomycetes</taxon>
        <taxon>Pleosporomycetidae</taxon>
        <taxon>Pleosporales</taxon>
        <taxon>Massarineae</taxon>
        <taxon>Didymosphaeriaceae</taxon>
        <taxon>Paraconiothyrium</taxon>
    </lineage>
</organism>
<dbReference type="PROSITE" id="PS50088">
    <property type="entry name" value="ANK_REPEAT"/>
    <property type="match status" value="1"/>
</dbReference>
<dbReference type="EMBL" id="JAKJXO020000012">
    <property type="protein sequence ID" value="KAL1598063.1"/>
    <property type="molecule type" value="Genomic_DNA"/>
</dbReference>
<dbReference type="SUPFAM" id="SSF48403">
    <property type="entry name" value="Ankyrin repeat"/>
    <property type="match status" value="1"/>
</dbReference>
<dbReference type="InterPro" id="IPR036770">
    <property type="entry name" value="Ankyrin_rpt-contain_sf"/>
</dbReference>
<keyword evidence="1" id="KW-0040">ANK repeat</keyword>
<sequence length="957" mass="108930">MSKKESIVVQTDSGAQLLSSEDYSAYIDILREQILFSIQEIDHIGYQEIHIRDLPDHMNDDMDSTRYLELIGLRLRELNSIDEEGLSTLRFDDLDRKAFFASFLCSVQLAQPTSSKDINDGLQMLRVAATHGDQRAICYYAPALAGTNNNQKFPSLLFLSLLAMAHSDWALEVLHSQYPSHYAIVRKTIRERSATWHRTKGSSDEMHSGFLLGTWIFYDDTTPSNKAPTTLTDAIEVGTVEDIRKLLKRSQCKLPGLLHVLVHRPDSEAAELCEEVYELGAKLEYLDKVDAAVDPSRETFPWLPSRMTALSAASKKGKRQLVSQILSLHRKHERPAIDFHCAIIITCGHLDYESALALLKFQCERPHLCFENSKPWEPTVDRLSMLLYVALDVDRTTNLNLERRAMLGASFSDARLNTLKLLLRKGANPFDGQLHESPIVAALRVDDVRVFSVFLEVLSKEDQSVLNRLNDTLSNGNSLSVGYLCIRYNSVLCFQLLLDKYSEYLQAYRGHEDATLLHTACEQPTRRAYTKSGPENGMFVRYMLLKGFNVLETTSDGFTPLYLALRAGNLLAADEISHYATFEQMQKLMLGTSNKPILVSLLTGWRQHRSQQMLKSIQWSLEHGGAQIDFSESSPLRIFADYCINGCRPSTRDGQILDRTLLRIMLERQEIISTLATEGTFLLMAAVRGAHIEVLELLAGRGVDINESFDLRKLWSKSTPDALSKIDFSPRDLARLTQCGHIPPEIAQGGYMEIQKWRKDVDEVAYLLAKPELNARSPAFEKMLQFNSLHDLQSIFARNFCDKDLTDRLYQKLSTIGQLKKQNEPSTFWPAPILQEESVQNKINSFGKDQQQWQDLRRMWQKHFDPQGKRISKERCDHRHAARCHVCDMAISYTLYKCLDCEDLGYCGACATSEAMRHPSHRVYIILCECRARSVRAINSVLNGWLREDNIEDSTSY</sequence>
<gene>
    <name evidence="2" type="ORF">SLS60_008551</name>
</gene>
<evidence type="ECO:0000313" key="3">
    <source>
        <dbReference type="Proteomes" id="UP001521785"/>
    </source>
</evidence>
<evidence type="ECO:0000256" key="1">
    <source>
        <dbReference type="PROSITE-ProRule" id="PRU00023"/>
    </source>
</evidence>
<protein>
    <recommendedName>
        <fullName evidence="4">Ankyrin repeat protein</fullName>
    </recommendedName>
</protein>
<feature type="repeat" description="ANK" evidence="1">
    <location>
        <begin position="678"/>
        <end position="710"/>
    </location>
</feature>
<reference evidence="2 3" key="1">
    <citation type="submission" date="2024-02" db="EMBL/GenBank/DDBJ databases">
        <title>De novo assembly and annotation of 12 fungi associated with fruit tree decline syndrome in Ontario, Canada.</title>
        <authorList>
            <person name="Sulman M."/>
            <person name="Ellouze W."/>
            <person name="Ilyukhin E."/>
        </authorList>
    </citation>
    <scope>NUCLEOTIDE SEQUENCE [LARGE SCALE GENOMIC DNA]</scope>
    <source>
        <strain evidence="2 3">M42-189</strain>
    </source>
</reference>
<dbReference type="InterPro" id="IPR002110">
    <property type="entry name" value="Ankyrin_rpt"/>
</dbReference>
<dbReference type="SUPFAM" id="SSF57850">
    <property type="entry name" value="RING/U-box"/>
    <property type="match status" value="1"/>
</dbReference>
<keyword evidence="3" id="KW-1185">Reference proteome</keyword>